<dbReference type="GO" id="GO:0090729">
    <property type="term" value="F:toxin activity"/>
    <property type="evidence" value="ECO:0007669"/>
    <property type="project" value="UniProtKB-KW"/>
</dbReference>
<name>A0A0F8A3V7_9HYPO</name>
<accession>A0A0F8A3V7</accession>
<gene>
    <name evidence="7" type="ORF">HIM_08168</name>
</gene>
<feature type="chain" id="PRO_5002526270" description="Enterotoxin" evidence="6">
    <location>
        <begin position="22"/>
        <end position="358"/>
    </location>
</feature>
<evidence type="ECO:0000256" key="4">
    <source>
        <dbReference type="ARBA" id="ARBA00023157"/>
    </source>
</evidence>
<evidence type="ECO:0000256" key="1">
    <source>
        <dbReference type="ARBA" id="ARBA00022656"/>
    </source>
</evidence>
<dbReference type="SUPFAM" id="SSF56399">
    <property type="entry name" value="ADP-ribosylation"/>
    <property type="match status" value="1"/>
</dbReference>
<dbReference type="InterPro" id="IPR001144">
    <property type="entry name" value="Enterotoxin_A"/>
</dbReference>
<sequence length="358" mass="39754">MASKVARWASLILSVSAAVLAAPSGQASALESRQRPLPTILYRGDPRSPEELRKIGGMPPEFDGPTTDTSYSLLAHHKGEGKVASAYASTSKSFSIALAYAVGKNYGATPSDGWVYWVHPTPNMIDMDDSDFVKVYGLEEEFSAMGGIRWDQVEAYIKLPQNITDGFLKTYVRGWRTFEGFSRQFPDMKWVKNKDYDPRYDRYAPSPGQPQLAGDDLSLDRYWRNSLEEHAIEFMKRNGGPVEWNGRVPMNVLKPIKEQPASEPLPSASPSPTGIPPVDAPPASTPVAVSPKTPSASPLRPYITRGRLSPSCFVGRLEKCLGTHRYCKGRAWRWPNEPKRYRGSRDCFADRQPAPTGN</sequence>
<dbReference type="Gene3D" id="3.90.210.10">
    <property type="entry name" value="Heat-Labile Enterotoxin, subunit A"/>
    <property type="match status" value="1"/>
</dbReference>
<organism evidence="7 8">
    <name type="scientific">Hirsutella minnesotensis 3608</name>
    <dbReference type="NCBI Taxonomy" id="1043627"/>
    <lineage>
        <taxon>Eukaryota</taxon>
        <taxon>Fungi</taxon>
        <taxon>Dikarya</taxon>
        <taxon>Ascomycota</taxon>
        <taxon>Pezizomycotina</taxon>
        <taxon>Sordariomycetes</taxon>
        <taxon>Hypocreomycetidae</taxon>
        <taxon>Hypocreales</taxon>
        <taxon>Ophiocordycipitaceae</taxon>
        <taxon>Hirsutella</taxon>
    </lineage>
</organism>
<keyword evidence="8" id="KW-1185">Reference proteome</keyword>
<evidence type="ECO:0000256" key="3">
    <source>
        <dbReference type="ARBA" id="ARBA00023026"/>
    </source>
</evidence>
<dbReference type="Proteomes" id="UP000054481">
    <property type="component" value="Unassembled WGS sequence"/>
</dbReference>
<evidence type="ECO:0000256" key="2">
    <source>
        <dbReference type="ARBA" id="ARBA00022729"/>
    </source>
</evidence>
<keyword evidence="3" id="KW-0843">Virulence</keyword>
<evidence type="ECO:0000313" key="7">
    <source>
        <dbReference type="EMBL" id="KJZ72499.1"/>
    </source>
</evidence>
<evidence type="ECO:0008006" key="9">
    <source>
        <dbReference type="Google" id="ProtNLM"/>
    </source>
</evidence>
<feature type="region of interest" description="Disordered" evidence="5">
    <location>
        <begin position="260"/>
        <end position="302"/>
    </location>
</feature>
<evidence type="ECO:0000313" key="8">
    <source>
        <dbReference type="Proteomes" id="UP000054481"/>
    </source>
</evidence>
<reference evidence="7 8" key="1">
    <citation type="journal article" date="2014" name="Genome Biol. Evol.">
        <title>Comparative genomics and transcriptomics analyses reveal divergent lifestyle features of nematode endoparasitic fungus Hirsutella minnesotensis.</title>
        <authorList>
            <person name="Lai Y."/>
            <person name="Liu K."/>
            <person name="Zhang X."/>
            <person name="Zhang X."/>
            <person name="Li K."/>
            <person name="Wang N."/>
            <person name="Shu C."/>
            <person name="Wu Y."/>
            <person name="Wang C."/>
            <person name="Bushley K.E."/>
            <person name="Xiang M."/>
            <person name="Liu X."/>
        </authorList>
    </citation>
    <scope>NUCLEOTIDE SEQUENCE [LARGE SCALE GENOMIC DNA]</scope>
    <source>
        <strain evidence="7 8">3608</strain>
    </source>
</reference>
<keyword evidence="1" id="KW-0800">Toxin</keyword>
<feature type="compositionally biased region" description="Pro residues" evidence="5">
    <location>
        <begin position="267"/>
        <end position="284"/>
    </location>
</feature>
<protein>
    <recommendedName>
        <fullName evidence="9">Enterotoxin</fullName>
    </recommendedName>
</protein>
<keyword evidence="4" id="KW-1015">Disulfide bond</keyword>
<dbReference type="OrthoDB" id="4927890at2759"/>
<keyword evidence="2 6" id="KW-0732">Signal</keyword>
<proteinExistence type="predicted"/>
<feature type="signal peptide" evidence="6">
    <location>
        <begin position="1"/>
        <end position="21"/>
    </location>
</feature>
<evidence type="ECO:0000256" key="5">
    <source>
        <dbReference type="SAM" id="MobiDB-lite"/>
    </source>
</evidence>
<dbReference type="Pfam" id="PF01375">
    <property type="entry name" value="Enterotoxin_a"/>
    <property type="match status" value="1"/>
</dbReference>
<dbReference type="EMBL" id="KQ030546">
    <property type="protein sequence ID" value="KJZ72499.1"/>
    <property type="molecule type" value="Genomic_DNA"/>
</dbReference>
<evidence type="ECO:0000256" key="6">
    <source>
        <dbReference type="SAM" id="SignalP"/>
    </source>
</evidence>
<dbReference type="AlphaFoldDB" id="A0A0F8A3V7"/>